<evidence type="ECO:0000313" key="1">
    <source>
        <dbReference type="EMBL" id="MFD2616074.1"/>
    </source>
</evidence>
<protein>
    <submittedName>
        <fullName evidence="1">Uncharacterized protein</fullName>
    </submittedName>
</protein>
<reference evidence="2" key="1">
    <citation type="journal article" date="2019" name="Int. J. Syst. Evol. Microbiol.">
        <title>The Global Catalogue of Microorganisms (GCM) 10K type strain sequencing project: providing services to taxonomists for standard genome sequencing and annotation.</title>
        <authorList>
            <consortium name="The Broad Institute Genomics Platform"/>
            <consortium name="The Broad Institute Genome Sequencing Center for Infectious Disease"/>
            <person name="Wu L."/>
            <person name="Ma J."/>
        </authorList>
    </citation>
    <scope>NUCLEOTIDE SEQUENCE [LARGE SCALE GENOMIC DNA]</scope>
    <source>
        <strain evidence="2">TISTR 2241</strain>
    </source>
</reference>
<evidence type="ECO:0000313" key="2">
    <source>
        <dbReference type="Proteomes" id="UP001597458"/>
    </source>
</evidence>
<proteinExistence type="predicted"/>
<dbReference type="Proteomes" id="UP001597458">
    <property type="component" value="Unassembled WGS sequence"/>
</dbReference>
<comment type="caution">
    <text evidence="1">The sequence shown here is derived from an EMBL/GenBank/DDBJ whole genome shotgun (WGS) entry which is preliminary data.</text>
</comment>
<name>A0ABW5PLM2_9BACI</name>
<organism evidence="1 2">
    <name type="scientific">Terrilactibacillus laevilacticus</name>
    <dbReference type="NCBI Taxonomy" id="1380157"/>
    <lineage>
        <taxon>Bacteria</taxon>
        <taxon>Bacillati</taxon>
        <taxon>Bacillota</taxon>
        <taxon>Bacilli</taxon>
        <taxon>Bacillales</taxon>
        <taxon>Bacillaceae</taxon>
        <taxon>Terrilactibacillus</taxon>
    </lineage>
</organism>
<accession>A0ABW5PLM2</accession>
<dbReference type="EMBL" id="JBHUMR010000006">
    <property type="protein sequence ID" value="MFD2616074.1"/>
    <property type="molecule type" value="Genomic_DNA"/>
</dbReference>
<dbReference type="RefSeq" id="WP_386080890.1">
    <property type="nucleotide sequence ID" value="NZ_JBHUMR010000006.1"/>
</dbReference>
<sequence>MAILNMELGVNLLKKLGYNLTLLRLDLAFSYMVFPICKSKLDTGWLFYIRVYQKITIFR</sequence>
<keyword evidence="2" id="KW-1185">Reference proteome</keyword>
<gene>
    <name evidence="1" type="ORF">ACFSTF_01875</name>
</gene>